<keyword evidence="1" id="KW-0812">Transmembrane</keyword>
<dbReference type="InterPro" id="IPR025315">
    <property type="entry name" value="DUF4220"/>
</dbReference>
<dbReference type="PANTHER" id="PTHR31325">
    <property type="entry name" value="OS01G0798800 PROTEIN-RELATED"/>
    <property type="match status" value="1"/>
</dbReference>
<keyword evidence="1" id="KW-1133">Transmembrane helix</keyword>
<feature type="transmembrane region" description="Helical" evidence="1">
    <location>
        <begin position="40"/>
        <end position="58"/>
    </location>
</feature>
<dbReference type="InParanoid" id="A0A061GJN6"/>
<evidence type="ECO:0000259" key="2">
    <source>
        <dbReference type="Pfam" id="PF13968"/>
    </source>
</evidence>
<reference evidence="3 4" key="1">
    <citation type="journal article" date="2013" name="Genome Biol.">
        <title>The genome sequence of the most widely cultivated cacao type and its use to identify candidate genes regulating pod color.</title>
        <authorList>
            <person name="Motamayor J.C."/>
            <person name="Mockaitis K."/>
            <person name="Schmutz J."/>
            <person name="Haiminen N."/>
            <person name="Iii D.L."/>
            <person name="Cornejo O."/>
            <person name="Findley S.D."/>
            <person name="Zheng P."/>
            <person name="Utro F."/>
            <person name="Royaert S."/>
            <person name="Saski C."/>
            <person name="Jenkins J."/>
            <person name="Podicheti R."/>
            <person name="Zhao M."/>
            <person name="Scheffler B.E."/>
            <person name="Stack J.C."/>
            <person name="Feltus F.A."/>
            <person name="Mustiga G.M."/>
            <person name="Amores F."/>
            <person name="Phillips W."/>
            <person name="Marelli J.P."/>
            <person name="May G.D."/>
            <person name="Shapiro H."/>
            <person name="Ma J."/>
            <person name="Bustamante C.D."/>
            <person name="Schnell R.J."/>
            <person name="Main D."/>
            <person name="Gilbert D."/>
            <person name="Parida L."/>
            <person name="Kuhn D.N."/>
        </authorList>
    </citation>
    <scope>NUCLEOTIDE SEQUENCE [LARGE SCALE GENOMIC DNA]</scope>
    <source>
        <strain evidence="4">cv. Matina 1-6</strain>
    </source>
</reference>
<evidence type="ECO:0000313" key="3">
    <source>
        <dbReference type="EMBL" id="EOY27284.1"/>
    </source>
</evidence>
<feature type="transmembrane region" description="Helical" evidence="1">
    <location>
        <begin position="331"/>
        <end position="352"/>
    </location>
</feature>
<dbReference type="HOGENOM" id="CLU_009180_3_1_1"/>
<dbReference type="Pfam" id="PF04578">
    <property type="entry name" value="DUF594"/>
    <property type="match status" value="1"/>
</dbReference>
<dbReference type="Proteomes" id="UP000026915">
    <property type="component" value="Chromosome 6"/>
</dbReference>
<dbReference type="OMA" id="EESALWV"/>
<dbReference type="AlphaFoldDB" id="A0A061GJN6"/>
<feature type="transmembrane region" description="Helical" evidence="1">
    <location>
        <begin position="65"/>
        <end position="89"/>
    </location>
</feature>
<keyword evidence="4" id="KW-1185">Reference proteome</keyword>
<dbReference type="EMBL" id="CM001884">
    <property type="protein sequence ID" value="EOY27284.1"/>
    <property type="molecule type" value="Genomic_DNA"/>
</dbReference>
<feature type="transmembrane region" description="Helical" evidence="1">
    <location>
        <begin position="129"/>
        <end position="147"/>
    </location>
</feature>
<proteinExistence type="predicted"/>
<dbReference type="Gramene" id="EOY27284">
    <property type="protein sequence ID" value="EOY27284"/>
    <property type="gene ID" value="TCM_029163"/>
</dbReference>
<sequence>MLLSIASGLLFSEASRWATDRSQLPSAGKDLWNKVELCSLVLLSLFLHIVLIGFGHGIKGKASRWVIPVGWLAYFLGDWVATASLSTLLKRQIEKINAIEVLWAPFLLLHLGNAETMAANYLEESALWVRYLVGLLIQFGMAFYVYWRFQTRHTGFNFLATLIFIAGIIKCGERIWILSVSSFENYKKSVLRAPPPEISHTLEGKFDFPKHELLMDYLGREGVRPEAEYLHQAYLSFKMFVPLFSGLKLRFYKKLNDIFTLQKSMSAKEAFMLVDIELEFLYDMLYTKTSILNSVTGLILLSISLLSCISGFIAFSVFISKRPYPRVDVAITYLLLVVAIIADTLALVTQLFSKWTVRQWTKPGGKKLPKCVDRVINRWLKHRKKGKGITSMAQSSLLKYCLKSKATTISTVANKLRLGNTVLEKSLHQLDQNWRRPDWIDVDLELKDFIFLHLKEKRTQYEQKQFDFKSLSCLLNGGAYELLHSKELHEEVGWSLKDLEFTHSLLIWHIATDILYYDQRRRYPRGSFSARCRISKHLSDYMLYLLVKAPFMLRKGIGELRYRDTCREAVKFLDQEMQIKGVRLAATTLLAIDAEWRGFLFQMKGQGKSVFFAGSALAKRLRWLSREDEKRMDEDEVWEIISCVWMEMLVSAANHCDWKDHTMQLRHGKELLTHVALLMAHLGLSKHIRMTDLPLQLEAEGDSYNPPWKWAELDRLAYYLA</sequence>
<protein>
    <recommendedName>
        <fullName evidence="2">DUF4220 domain-containing protein</fullName>
    </recommendedName>
</protein>
<name>A0A061GJN6_THECC</name>
<accession>A0A061GJN6</accession>
<dbReference type="STRING" id="3641.A0A061GJN6"/>
<dbReference type="InterPro" id="IPR007658">
    <property type="entry name" value="DUF594"/>
</dbReference>
<keyword evidence="1" id="KW-0472">Membrane</keyword>
<organism evidence="3 4">
    <name type="scientific">Theobroma cacao</name>
    <name type="common">Cacao</name>
    <name type="synonym">Cocoa</name>
    <dbReference type="NCBI Taxonomy" id="3641"/>
    <lineage>
        <taxon>Eukaryota</taxon>
        <taxon>Viridiplantae</taxon>
        <taxon>Streptophyta</taxon>
        <taxon>Embryophyta</taxon>
        <taxon>Tracheophyta</taxon>
        <taxon>Spermatophyta</taxon>
        <taxon>Magnoliopsida</taxon>
        <taxon>eudicotyledons</taxon>
        <taxon>Gunneridae</taxon>
        <taxon>Pentapetalae</taxon>
        <taxon>rosids</taxon>
        <taxon>malvids</taxon>
        <taxon>Malvales</taxon>
        <taxon>Malvaceae</taxon>
        <taxon>Byttnerioideae</taxon>
        <taxon>Theobroma</taxon>
    </lineage>
</organism>
<dbReference type="Pfam" id="PF13968">
    <property type="entry name" value="DUF4220"/>
    <property type="match status" value="1"/>
</dbReference>
<feature type="transmembrane region" description="Helical" evidence="1">
    <location>
        <begin position="298"/>
        <end position="319"/>
    </location>
</feature>
<evidence type="ECO:0000256" key="1">
    <source>
        <dbReference type="SAM" id="Phobius"/>
    </source>
</evidence>
<feature type="domain" description="DUF4220" evidence="2">
    <location>
        <begin position="71"/>
        <end position="400"/>
    </location>
</feature>
<feature type="transmembrane region" description="Helical" evidence="1">
    <location>
        <begin position="153"/>
        <end position="172"/>
    </location>
</feature>
<gene>
    <name evidence="3" type="ORF">TCM_029163</name>
</gene>
<evidence type="ECO:0000313" key="4">
    <source>
        <dbReference type="Proteomes" id="UP000026915"/>
    </source>
</evidence>